<dbReference type="eggNOG" id="ENOG502R2VI">
    <property type="taxonomic scope" value="Eukaryota"/>
</dbReference>
<dbReference type="Proteomes" id="UP000030671">
    <property type="component" value="Unassembled WGS sequence"/>
</dbReference>
<dbReference type="KEGG" id="hir:HETIRDRAFT_106410"/>
<dbReference type="Gene3D" id="2.20.70.10">
    <property type="match status" value="1"/>
</dbReference>
<evidence type="ECO:0000256" key="1">
    <source>
        <dbReference type="SAM" id="MobiDB-lite"/>
    </source>
</evidence>
<feature type="compositionally biased region" description="Low complexity" evidence="1">
    <location>
        <begin position="420"/>
        <end position="440"/>
    </location>
</feature>
<dbReference type="InterPro" id="IPR036020">
    <property type="entry name" value="WW_dom_sf"/>
</dbReference>
<dbReference type="HOGENOM" id="CLU_566411_0_0_1"/>
<reference evidence="3 4" key="1">
    <citation type="journal article" date="2012" name="New Phytol.">
        <title>Insight into trade-off between wood decay and parasitism from the genome of a fungal forest pathogen.</title>
        <authorList>
            <person name="Olson A."/>
            <person name="Aerts A."/>
            <person name="Asiegbu F."/>
            <person name="Belbahri L."/>
            <person name="Bouzid O."/>
            <person name="Broberg A."/>
            <person name="Canback B."/>
            <person name="Coutinho P.M."/>
            <person name="Cullen D."/>
            <person name="Dalman K."/>
            <person name="Deflorio G."/>
            <person name="van Diepen L.T."/>
            <person name="Dunand C."/>
            <person name="Duplessis S."/>
            <person name="Durling M."/>
            <person name="Gonthier P."/>
            <person name="Grimwood J."/>
            <person name="Fossdal C.G."/>
            <person name="Hansson D."/>
            <person name="Henrissat B."/>
            <person name="Hietala A."/>
            <person name="Himmelstrand K."/>
            <person name="Hoffmeister D."/>
            <person name="Hogberg N."/>
            <person name="James T.Y."/>
            <person name="Karlsson M."/>
            <person name="Kohler A."/>
            <person name="Kues U."/>
            <person name="Lee Y.H."/>
            <person name="Lin Y.C."/>
            <person name="Lind M."/>
            <person name="Lindquist E."/>
            <person name="Lombard V."/>
            <person name="Lucas S."/>
            <person name="Lunden K."/>
            <person name="Morin E."/>
            <person name="Murat C."/>
            <person name="Park J."/>
            <person name="Raffaello T."/>
            <person name="Rouze P."/>
            <person name="Salamov A."/>
            <person name="Schmutz J."/>
            <person name="Solheim H."/>
            <person name="Stahlberg J."/>
            <person name="Velez H."/>
            <person name="de Vries R.P."/>
            <person name="Wiebenga A."/>
            <person name="Woodward S."/>
            <person name="Yakovlev I."/>
            <person name="Garbelotto M."/>
            <person name="Martin F."/>
            <person name="Grigoriev I.V."/>
            <person name="Stenlid J."/>
        </authorList>
    </citation>
    <scope>NUCLEOTIDE SEQUENCE [LARGE SCALE GENOMIC DNA]</scope>
    <source>
        <strain evidence="3 4">TC 32-1</strain>
    </source>
</reference>
<feature type="compositionally biased region" description="Basic and acidic residues" evidence="1">
    <location>
        <begin position="30"/>
        <end position="41"/>
    </location>
</feature>
<sequence>MEDDHEALDWGNEDDEPQNPSHNGPHSHSKGLDIDYRRSGDTEDVEDAVSLGGDEDDIQDYMTYQSSSDKPGNVKATPAPPAWQRARGDASKVEAERDTTPSPRRESSPLFQSPTRANSSSNRIHPPPQNLTHALPPKPVVSSAFLAMPSTTAASPMSMARRDKERRVNGMEKAIDSVESLPSDWEVRYSRSGGRDAYYYNLKTFESTWIRPSMNDGRSPSHSGKSRPRGDIGISWIVGRDDDVLTNDIPAPRARVGEVPHDDGLSYDDRHYRPGDALPPPGANQANAREDRPHPSASSRLQPSGRETPDFDDLERRQPQGDYQHELVDGPRRGRRGSSVQPRDNGVHRASDKDDLRPGAPFSYHDSDHRQDIHDPYARDAPRAPSTYNRPYQSDVFAGPREGPREAHVSQELHSSGQNATWASSAPSTLSTSSPHPSTSRIVRLGSSRGGGPASMDSLEKPWESSCAALIDLVLNRLMGAHDGPLRLASTFSHPFH</sequence>
<dbReference type="InterPro" id="IPR001202">
    <property type="entry name" value="WW_dom"/>
</dbReference>
<dbReference type="EMBL" id="KI925465">
    <property type="protein sequence ID" value="ETW75742.1"/>
    <property type="molecule type" value="Genomic_DNA"/>
</dbReference>
<dbReference type="RefSeq" id="XP_009552002.1">
    <property type="nucleotide sequence ID" value="XM_009553707.1"/>
</dbReference>
<dbReference type="CDD" id="cd00201">
    <property type="entry name" value="WW"/>
    <property type="match status" value="1"/>
</dbReference>
<feature type="compositionally biased region" description="Basic and acidic residues" evidence="1">
    <location>
        <begin position="345"/>
        <end position="357"/>
    </location>
</feature>
<organism evidence="3 4">
    <name type="scientific">Heterobasidion irregulare (strain TC 32-1)</name>
    <dbReference type="NCBI Taxonomy" id="747525"/>
    <lineage>
        <taxon>Eukaryota</taxon>
        <taxon>Fungi</taxon>
        <taxon>Dikarya</taxon>
        <taxon>Basidiomycota</taxon>
        <taxon>Agaricomycotina</taxon>
        <taxon>Agaricomycetes</taxon>
        <taxon>Russulales</taxon>
        <taxon>Bondarzewiaceae</taxon>
        <taxon>Heterobasidion</taxon>
        <taxon>Heterobasidion annosum species complex</taxon>
    </lineage>
</organism>
<feature type="compositionally biased region" description="Basic and acidic residues" evidence="1">
    <location>
        <begin position="314"/>
        <end position="332"/>
    </location>
</feature>
<evidence type="ECO:0000259" key="2">
    <source>
        <dbReference type="PROSITE" id="PS50020"/>
    </source>
</evidence>
<evidence type="ECO:0000313" key="4">
    <source>
        <dbReference type="Proteomes" id="UP000030671"/>
    </source>
</evidence>
<dbReference type="InParanoid" id="W4JQA4"/>
<protein>
    <recommendedName>
        <fullName evidence="2">WW domain-containing protein</fullName>
    </recommendedName>
</protein>
<feature type="compositionally biased region" description="Acidic residues" evidence="1">
    <location>
        <begin position="1"/>
        <end position="17"/>
    </location>
</feature>
<dbReference type="SUPFAM" id="SSF51045">
    <property type="entry name" value="WW domain"/>
    <property type="match status" value="1"/>
</dbReference>
<feature type="region of interest" description="Disordered" evidence="1">
    <location>
        <begin position="1"/>
        <end position="137"/>
    </location>
</feature>
<dbReference type="AlphaFoldDB" id="W4JQA4"/>
<feature type="region of interest" description="Disordered" evidence="1">
    <location>
        <begin position="210"/>
        <end position="460"/>
    </location>
</feature>
<dbReference type="PROSITE" id="PS50020">
    <property type="entry name" value="WW_DOMAIN_2"/>
    <property type="match status" value="1"/>
</dbReference>
<feature type="compositionally biased region" description="Polar residues" evidence="1">
    <location>
        <begin position="109"/>
        <end position="123"/>
    </location>
</feature>
<accession>W4JQA4</accession>
<feature type="compositionally biased region" description="Basic and acidic residues" evidence="1">
    <location>
        <begin position="402"/>
        <end position="411"/>
    </location>
</feature>
<dbReference type="OrthoDB" id="548295at2759"/>
<dbReference type="SMART" id="SM00456">
    <property type="entry name" value="WW"/>
    <property type="match status" value="1"/>
</dbReference>
<evidence type="ECO:0000313" key="3">
    <source>
        <dbReference type="EMBL" id="ETW75742.1"/>
    </source>
</evidence>
<dbReference type="GeneID" id="20666162"/>
<gene>
    <name evidence="3" type="ORF">HETIRDRAFT_106410</name>
</gene>
<feature type="compositionally biased region" description="Basic and acidic residues" evidence="1">
    <location>
        <begin position="255"/>
        <end position="274"/>
    </location>
</feature>
<feature type="compositionally biased region" description="Basic and acidic residues" evidence="1">
    <location>
        <begin position="365"/>
        <end position="382"/>
    </location>
</feature>
<feature type="compositionally biased region" description="Basic and acidic residues" evidence="1">
    <location>
        <begin position="86"/>
        <end position="107"/>
    </location>
</feature>
<proteinExistence type="predicted"/>
<name>W4JQA4_HETIT</name>
<feature type="domain" description="WW" evidence="2">
    <location>
        <begin position="179"/>
        <end position="214"/>
    </location>
</feature>
<keyword evidence="4" id="KW-1185">Reference proteome</keyword>
<feature type="compositionally biased region" description="Acidic residues" evidence="1">
    <location>
        <begin position="42"/>
        <end position="59"/>
    </location>
</feature>